<organism evidence="5 6">
    <name type="scientific">Paenibacillus montaniterrae</name>
    <dbReference type="NCBI Taxonomy" id="429341"/>
    <lineage>
        <taxon>Bacteria</taxon>
        <taxon>Bacillati</taxon>
        <taxon>Bacillota</taxon>
        <taxon>Bacilli</taxon>
        <taxon>Bacillales</taxon>
        <taxon>Paenibacillaceae</taxon>
        <taxon>Paenibacillus</taxon>
    </lineage>
</organism>
<dbReference type="GO" id="GO:0003700">
    <property type="term" value="F:DNA-binding transcription factor activity"/>
    <property type="evidence" value="ECO:0007669"/>
    <property type="project" value="InterPro"/>
</dbReference>
<sequence length="290" mass="33143">MNPYRKTFAFNAEFPFEYVYRDAKSAQNELPDHVHDWYEFVYVYTGRGTFFIDHSFYDAEPGDIFLIPGNTLHRSFPLEEDPKRATAFYFSASFVNAPALGDSFSYLQPFETAKRNQSFRLTLAKEKQEQIEAVIEEIHREFCEAKTGYRQAVRLHMQQLLLLVGRYVEEAWGIQSGHRVGSPLPEWLEDVLAYADAHPNADLSLSALARHAAVTAAHFSRVFKRLTGMNVTDYVTAKRVMRAKELLLQGDRSIADIAESCGFGSTTHFHRKFKALTGLTPAQYKRNGHS</sequence>
<dbReference type="InterPro" id="IPR003313">
    <property type="entry name" value="AraC-bd"/>
</dbReference>
<dbReference type="InterPro" id="IPR018060">
    <property type="entry name" value="HTH_AraC"/>
</dbReference>
<dbReference type="SUPFAM" id="SSF46689">
    <property type="entry name" value="Homeodomain-like"/>
    <property type="match status" value="2"/>
</dbReference>
<dbReference type="InterPro" id="IPR037923">
    <property type="entry name" value="HTH-like"/>
</dbReference>
<evidence type="ECO:0000313" key="5">
    <source>
        <dbReference type="EMBL" id="GIP17307.1"/>
    </source>
</evidence>
<dbReference type="PANTHER" id="PTHR43280">
    <property type="entry name" value="ARAC-FAMILY TRANSCRIPTIONAL REGULATOR"/>
    <property type="match status" value="1"/>
</dbReference>
<evidence type="ECO:0000259" key="4">
    <source>
        <dbReference type="PROSITE" id="PS01124"/>
    </source>
</evidence>
<dbReference type="Gene3D" id="1.10.10.60">
    <property type="entry name" value="Homeodomain-like"/>
    <property type="match status" value="2"/>
</dbReference>
<accession>A0A919YQ85</accession>
<dbReference type="SUPFAM" id="SSF51215">
    <property type="entry name" value="Regulatory protein AraC"/>
    <property type="match status" value="1"/>
</dbReference>
<keyword evidence="6" id="KW-1185">Reference proteome</keyword>
<evidence type="ECO:0000256" key="1">
    <source>
        <dbReference type="ARBA" id="ARBA00023015"/>
    </source>
</evidence>
<evidence type="ECO:0000256" key="2">
    <source>
        <dbReference type="ARBA" id="ARBA00023125"/>
    </source>
</evidence>
<keyword evidence="3" id="KW-0804">Transcription</keyword>
<dbReference type="InterPro" id="IPR009057">
    <property type="entry name" value="Homeodomain-like_sf"/>
</dbReference>
<comment type="caution">
    <text evidence="5">The sequence shown here is derived from an EMBL/GenBank/DDBJ whole genome shotgun (WGS) entry which is preliminary data.</text>
</comment>
<dbReference type="Proteomes" id="UP000683139">
    <property type="component" value="Unassembled WGS sequence"/>
</dbReference>
<dbReference type="Gene3D" id="2.60.120.10">
    <property type="entry name" value="Jelly Rolls"/>
    <property type="match status" value="1"/>
</dbReference>
<dbReference type="InterPro" id="IPR014710">
    <property type="entry name" value="RmlC-like_jellyroll"/>
</dbReference>
<dbReference type="PRINTS" id="PR00032">
    <property type="entry name" value="HTHARAC"/>
</dbReference>
<name>A0A919YQ85_9BACL</name>
<dbReference type="Pfam" id="PF02311">
    <property type="entry name" value="AraC_binding"/>
    <property type="match status" value="1"/>
</dbReference>
<gene>
    <name evidence="5" type="ORF">J40TS1_29490</name>
</gene>
<keyword evidence="1" id="KW-0805">Transcription regulation</keyword>
<protein>
    <recommendedName>
        <fullName evidence="4">HTH araC/xylS-type domain-containing protein</fullName>
    </recommendedName>
</protein>
<proteinExistence type="predicted"/>
<keyword evidence="2" id="KW-0238">DNA-binding</keyword>
<dbReference type="SMART" id="SM00342">
    <property type="entry name" value="HTH_ARAC"/>
    <property type="match status" value="1"/>
</dbReference>
<dbReference type="Pfam" id="PF12833">
    <property type="entry name" value="HTH_18"/>
    <property type="match status" value="1"/>
</dbReference>
<dbReference type="InterPro" id="IPR020449">
    <property type="entry name" value="Tscrpt_reg_AraC-type_HTH"/>
</dbReference>
<dbReference type="AlphaFoldDB" id="A0A919YQ85"/>
<dbReference type="EMBL" id="BOSE01000005">
    <property type="protein sequence ID" value="GIP17307.1"/>
    <property type="molecule type" value="Genomic_DNA"/>
</dbReference>
<dbReference type="PANTHER" id="PTHR43280:SF28">
    <property type="entry name" value="HTH-TYPE TRANSCRIPTIONAL ACTIVATOR RHAS"/>
    <property type="match status" value="1"/>
</dbReference>
<dbReference type="PROSITE" id="PS00041">
    <property type="entry name" value="HTH_ARAC_FAMILY_1"/>
    <property type="match status" value="1"/>
</dbReference>
<reference evidence="5" key="1">
    <citation type="submission" date="2021-03" db="EMBL/GenBank/DDBJ databases">
        <title>Antimicrobial resistance genes in bacteria isolated from Japanese honey, and their potential for conferring macrolide and lincosamide resistance in the American foulbrood pathogen Paenibacillus larvae.</title>
        <authorList>
            <person name="Okamoto M."/>
            <person name="Kumagai M."/>
            <person name="Kanamori H."/>
            <person name="Takamatsu D."/>
        </authorList>
    </citation>
    <scope>NUCLEOTIDE SEQUENCE</scope>
    <source>
        <strain evidence="5">J40TS1</strain>
    </source>
</reference>
<evidence type="ECO:0000313" key="6">
    <source>
        <dbReference type="Proteomes" id="UP000683139"/>
    </source>
</evidence>
<evidence type="ECO:0000256" key="3">
    <source>
        <dbReference type="ARBA" id="ARBA00023163"/>
    </source>
</evidence>
<dbReference type="InterPro" id="IPR018062">
    <property type="entry name" value="HTH_AraC-typ_CS"/>
</dbReference>
<dbReference type="GO" id="GO:0043565">
    <property type="term" value="F:sequence-specific DNA binding"/>
    <property type="evidence" value="ECO:0007669"/>
    <property type="project" value="InterPro"/>
</dbReference>
<dbReference type="RefSeq" id="WP_213516488.1">
    <property type="nucleotide sequence ID" value="NZ_BOSE01000005.1"/>
</dbReference>
<dbReference type="PROSITE" id="PS01124">
    <property type="entry name" value="HTH_ARAC_FAMILY_2"/>
    <property type="match status" value="1"/>
</dbReference>
<feature type="domain" description="HTH araC/xylS-type" evidence="4">
    <location>
        <begin position="189"/>
        <end position="287"/>
    </location>
</feature>